<dbReference type="GO" id="GO:0006629">
    <property type="term" value="P:lipid metabolic process"/>
    <property type="evidence" value="ECO:0007669"/>
    <property type="project" value="InterPro"/>
</dbReference>
<feature type="transmembrane region" description="Helical" evidence="1">
    <location>
        <begin position="21"/>
        <end position="42"/>
    </location>
</feature>
<dbReference type="AlphaFoldDB" id="A0AA96VNE6"/>
<feature type="transmembrane region" description="Helical" evidence="1">
    <location>
        <begin position="62"/>
        <end position="86"/>
    </location>
</feature>
<dbReference type="KEGG" id="sins:PW252_00800"/>
<gene>
    <name evidence="3" type="ORF">PW252_00800</name>
</gene>
<sequence length="387" mass="44558">MPTKYSKIRQKHLSKRKHRSKFQKASLSILTPLFSLGLWYVLNTISISIQPVISTIFPSHVQMSYSLFFAFLYSSLVLALTLTLWFWWKILFNEKFTWWKPSSLLFIFLPVVPVFLLARYEAAFHTPKAPLIISHRALNDHHAIENTVEALQLASKSQPDYIEIDLWETADLEFIAFHDASLINWAGVDYRPHDLTLANLTETIITDATGYSAKIASFDQILTEARAQNQKLLIDFKTSAQDSSQMVDNFMKKYQASFENEGHQLQSADPHFINAILKYAPKFETYLLMSAPPEIELPNLTGYSVPLDQLTDELLNYIRKSGKSFYVWTVNTPEGVQQADTIEVDGIITDYPTRTQTVLSSLSQANKYTKLYQEQLQYFKIFPIQEQ</sequence>
<dbReference type="SUPFAM" id="SSF51695">
    <property type="entry name" value="PLC-like phosphodiesterases"/>
    <property type="match status" value="1"/>
</dbReference>
<feature type="domain" description="GP-PDE" evidence="2">
    <location>
        <begin position="130"/>
        <end position="359"/>
    </location>
</feature>
<dbReference type="PANTHER" id="PTHR46211:SF8">
    <property type="entry name" value="PHOSPHODIESTERASE"/>
    <property type="match status" value="1"/>
</dbReference>
<keyword evidence="1" id="KW-0812">Transmembrane</keyword>
<dbReference type="GO" id="GO:0008081">
    <property type="term" value="F:phosphoric diester hydrolase activity"/>
    <property type="evidence" value="ECO:0007669"/>
    <property type="project" value="InterPro"/>
</dbReference>
<dbReference type="EMBL" id="CP118735">
    <property type="protein sequence ID" value="WNY51233.1"/>
    <property type="molecule type" value="Genomic_DNA"/>
</dbReference>
<dbReference type="Pfam" id="PF03009">
    <property type="entry name" value="GDPD"/>
    <property type="match status" value="1"/>
</dbReference>
<accession>A0AA96VNE6</accession>
<dbReference type="InterPro" id="IPR030395">
    <property type="entry name" value="GP_PDE_dom"/>
</dbReference>
<dbReference type="Gene3D" id="3.20.20.190">
    <property type="entry name" value="Phosphatidylinositol (PI) phosphodiesterase"/>
    <property type="match status" value="1"/>
</dbReference>
<reference evidence="3" key="1">
    <citation type="submission" date="2023-02" db="EMBL/GenBank/DDBJ databases">
        <title>Streptococcus sp. Genome Sequencing and Assembly.</title>
        <authorList>
            <person name="Shore S.M."/>
            <person name="Nicholson T.L."/>
        </authorList>
    </citation>
    <scope>NUCLEOTIDE SEQUENCE</scope>
    <source>
        <strain evidence="3">29887</strain>
    </source>
</reference>
<dbReference type="InterPro" id="IPR017946">
    <property type="entry name" value="PLC-like_Pdiesterase_TIM-brl"/>
</dbReference>
<organism evidence="3">
    <name type="scientific">Streptococcus iners</name>
    <dbReference type="NCBI Taxonomy" id="3028084"/>
    <lineage>
        <taxon>Bacteria</taxon>
        <taxon>Bacillati</taxon>
        <taxon>Bacillota</taxon>
        <taxon>Bacilli</taxon>
        <taxon>Lactobacillales</taxon>
        <taxon>Streptococcaceae</taxon>
        <taxon>Streptococcus</taxon>
    </lineage>
</organism>
<dbReference type="PROSITE" id="PS51704">
    <property type="entry name" value="GP_PDE"/>
    <property type="match status" value="1"/>
</dbReference>
<evidence type="ECO:0000259" key="2">
    <source>
        <dbReference type="PROSITE" id="PS51704"/>
    </source>
</evidence>
<dbReference type="PANTHER" id="PTHR46211">
    <property type="entry name" value="GLYCEROPHOSPHORYL DIESTER PHOSPHODIESTERASE"/>
    <property type="match status" value="1"/>
</dbReference>
<dbReference type="RefSeq" id="WP_248049603.1">
    <property type="nucleotide sequence ID" value="NZ_CP118735.1"/>
</dbReference>
<protein>
    <submittedName>
        <fullName evidence="3">Glycerophosphodiester phosphodiesterase family protein</fullName>
    </submittedName>
</protein>
<name>A0AA96VNE6_9STRE</name>
<evidence type="ECO:0000313" key="3">
    <source>
        <dbReference type="EMBL" id="WNY51233.1"/>
    </source>
</evidence>
<keyword evidence="1" id="KW-1133">Transmembrane helix</keyword>
<evidence type="ECO:0000256" key="1">
    <source>
        <dbReference type="SAM" id="Phobius"/>
    </source>
</evidence>
<keyword evidence="1" id="KW-0472">Membrane</keyword>
<feature type="transmembrane region" description="Helical" evidence="1">
    <location>
        <begin position="98"/>
        <end position="118"/>
    </location>
</feature>
<proteinExistence type="predicted"/>